<feature type="binding site" evidence="6">
    <location>
        <position position="47"/>
    </location>
    <ligand>
        <name>Mg(2+)</name>
        <dbReference type="ChEBI" id="CHEBI:18420"/>
    </ligand>
</feature>
<accession>A0ABV8CEI8</accession>
<dbReference type="HAMAP" id="MF_00801">
    <property type="entry name" value="Endonuclease_5"/>
    <property type="match status" value="1"/>
</dbReference>
<evidence type="ECO:0000256" key="2">
    <source>
        <dbReference type="ARBA" id="ARBA00022490"/>
    </source>
</evidence>
<dbReference type="RefSeq" id="WP_382341605.1">
    <property type="nucleotide sequence ID" value="NZ_JBHSAB010000004.1"/>
</dbReference>
<keyword evidence="3 6" id="KW-0540">Nuclease</keyword>
<keyword evidence="4 6" id="KW-0255">Endonuclease</keyword>
<feature type="site" description="Interaction with target DNA" evidence="6">
    <location>
        <position position="85"/>
    </location>
</feature>
<dbReference type="EMBL" id="JBHSAB010000004">
    <property type="protein sequence ID" value="MFC3908386.1"/>
    <property type="molecule type" value="Genomic_DNA"/>
</dbReference>
<reference evidence="8" key="1">
    <citation type="journal article" date="2019" name="Int. J. Syst. Evol. Microbiol.">
        <title>The Global Catalogue of Microorganisms (GCM) 10K type strain sequencing project: providing services to taxonomists for standard genome sequencing and annotation.</title>
        <authorList>
            <consortium name="The Broad Institute Genomics Platform"/>
            <consortium name="The Broad Institute Genome Sequencing Center for Infectious Disease"/>
            <person name="Wu L."/>
            <person name="Ma J."/>
        </authorList>
    </citation>
    <scope>NUCLEOTIDE SEQUENCE [LARGE SCALE GENOMIC DNA]</scope>
    <source>
        <strain evidence="8">CCUG 59858</strain>
    </source>
</reference>
<comment type="cofactor">
    <cofactor evidence="6">
        <name>Mg(2+)</name>
        <dbReference type="ChEBI" id="CHEBI:18420"/>
    </cofactor>
</comment>
<evidence type="ECO:0000256" key="3">
    <source>
        <dbReference type="ARBA" id="ARBA00022722"/>
    </source>
</evidence>
<evidence type="ECO:0000313" key="7">
    <source>
        <dbReference type="EMBL" id="MFC3908386.1"/>
    </source>
</evidence>
<comment type="caution">
    <text evidence="7">The sequence shown here is derived from an EMBL/GenBank/DDBJ whole genome shotgun (WGS) entry which is preliminary data.</text>
</comment>
<dbReference type="NCBIfam" id="NF008629">
    <property type="entry name" value="PRK11617.1"/>
    <property type="match status" value="1"/>
</dbReference>
<name>A0ABV8CEI8_9GAMM</name>
<dbReference type="Pfam" id="PF04493">
    <property type="entry name" value="Endonuclease_5"/>
    <property type="match status" value="1"/>
</dbReference>
<keyword evidence="5 6" id="KW-0378">Hydrolase</keyword>
<comment type="catalytic activity">
    <reaction evidence="6">
        <text>Endonucleolytic cleavage at apurinic or apyrimidinic sites to products with a 5'-phosphate.</text>
        <dbReference type="EC" id="3.1.21.7"/>
    </reaction>
</comment>
<organism evidence="7 8">
    <name type="scientific">Legionella dresdenensis</name>
    <dbReference type="NCBI Taxonomy" id="450200"/>
    <lineage>
        <taxon>Bacteria</taxon>
        <taxon>Pseudomonadati</taxon>
        <taxon>Pseudomonadota</taxon>
        <taxon>Gammaproteobacteria</taxon>
        <taxon>Legionellales</taxon>
        <taxon>Legionellaceae</taxon>
        <taxon>Legionella</taxon>
    </lineage>
</organism>
<keyword evidence="6" id="KW-0479">Metal-binding</keyword>
<evidence type="ECO:0000256" key="1">
    <source>
        <dbReference type="ARBA" id="ARBA00004496"/>
    </source>
</evidence>
<dbReference type="Proteomes" id="UP001595758">
    <property type="component" value="Unassembled WGS sequence"/>
</dbReference>
<dbReference type="PANTHER" id="PTHR28511:SF1">
    <property type="entry name" value="ENDONUCLEASE V"/>
    <property type="match status" value="1"/>
</dbReference>
<proteinExistence type="inferred from homology"/>
<evidence type="ECO:0000256" key="5">
    <source>
        <dbReference type="ARBA" id="ARBA00022801"/>
    </source>
</evidence>
<dbReference type="PANTHER" id="PTHR28511">
    <property type="entry name" value="ENDONUCLEASE V"/>
    <property type="match status" value="1"/>
</dbReference>
<feature type="binding site" evidence="6">
    <location>
        <position position="115"/>
    </location>
    <ligand>
        <name>Mg(2+)</name>
        <dbReference type="ChEBI" id="CHEBI:18420"/>
    </ligand>
</feature>
<dbReference type="InterPro" id="IPR007581">
    <property type="entry name" value="Endonuclease-V"/>
</dbReference>
<dbReference type="EC" id="3.1.21.7" evidence="6"/>
<protein>
    <recommendedName>
        <fullName evidence="6">Endonuclease V</fullName>
        <ecNumber evidence="6">3.1.21.7</ecNumber>
    </recommendedName>
    <alternativeName>
        <fullName evidence="6">Deoxyinosine 3'endonuclease</fullName>
    </alternativeName>
    <alternativeName>
        <fullName evidence="6">Deoxyribonuclease V</fullName>
        <shortName evidence="6">DNase V</shortName>
    </alternativeName>
</protein>
<keyword evidence="6" id="KW-0460">Magnesium</keyword>
<keyword evidence="6" id="KW-0227">DNA damage</keyword>
<keyword evidence="6" id="KW-0234">DNA repair</keyword>
<evidence type="ECO:0000313" key="8">
    <source>
        <dbReference type="Proteomes" id="UP001595758"/>
    </source>
</evidence>
<evidence type="ECO:0000256" key="4">
    <source>
        <dbReference type="ARBA" id="ARBA00022759"/>
    </source>
</evidence>
<sequence length="235" mass="26159">MIFTNPPELVINNEFNVTLAIQCQRKWAGYVEQQDKITTPALIAGVDIAYDYPSNRAFSAAVVLDAKTLQPVEIKTAISTIEIPYRSGFLSFREVPAISKALEQLEHKPDLIVCDGQGIAHPRRFGIACHLGLLHNIPTIGCGKSRLYGFAEEPPNQRGAFSWLYDNKKSVIGMVLRTRVNVKPVYLSIGHGVSLPTAQHIILQLSPRFRLPETTRLADRLAGEFKKEILAEINI</sequence>
<keyword evidence="2 6" id="KW-0963">Cytoplasm</keyword>
<dbReference type="GO" id="GO:0043737">
    <property type="term" value="F:deoxyribonuclease V activity"/>
    <property type="evidence" value="ECO:0007669"/>
    <property type="project" value="UniProtKB-EC"/>
</dbReference>
<dbReference type="Gene3D" id="3.30.2170.10">
    <property type="entry name" value="archaeoglobus fulgidus dsm 4304 superfamily"/>
    <property type="match status" value="1"/>
</dbReference>
<keyword evidence="8" id="KW-1185">Reference proteome</keyword>
<evidence type="ECO:0000256" key="6">
    <source>
        <dbReference type="HAMAP-Rule" id="MF_00801"/>
    </source>
</evidence>
<dbReference type="CDD" id="cd06559">
    <property type="entry name" value="Endonuclease_V"/>
    <property type="match status" value="1"/>
</dbReference>
<comment type="function">
    <text evidence="6">DNA repair enzyme involved in the repair of deaminated bases. Selectively cleaves double-stranded DNA at the second phosphodiester bond 3' to a deoxyinosine leaving behind the intact lesion on the nicked DNA.</text>
</comment>
<comment type="similarity">
    <text evidence="6">Belongs to the endonuclease V family.</text>
</comment>
<gene>
    <name evidence="6 7" type="primary">nfi</name>
    <name evidence="7" type="ORF">ACFORL_04760</name>
</gene>
<comment type="subcellular location">
    <subcellularLocation>
        <location evidence="1 6">Cytoplasm</location>
    </subcellularLocation>
</comment>